<dbReference type="Pfam" id="PF21948">
    <property type="entry name" value="LplA-B_cat"/>
    <property type="match status" value="1"/>
</dbReference>
<evidence type="ECO:0000256" key="4">
    <source>
        <dbReference type="ARBA" id="ARBA00024732"/>
    </source>
</evidence>
<dbReference type="UniPathway" id="UPA00538">
    <property type="reaction ID" value="UER00592"/>
</dbReference>
<feature type="binding site" evidence="5 8">
    <location>
        <begin position="156"/>
        <end position="158"/>
    </location>
    <ligand>
        <name>substrate</name>
    </ligand>
</feature>
<dbReference type="RefSeq" id="WP_258878316.1">
    <property type="nucleotide sequence ID" value="NZ_CP048914.1"/>
</dbReference>
<comment type="function">
    <text evidence="4 5 6">Catalyzes the transfer of endogenously produced octanoic acid from octanoyl-acyl-carrier-protein onto the lipoyl domains of lipoate-dependent enzymes. Lipoyl-ACP can also act as a substrate although octanoyl-ACP is likely to be the physiological substrate.</text>
</comment>
<dbReference type="SUPFAM" id="SSF55681">
    <property type="entry name" value="Class II aaRS and biotin synthetases"/>
    <property type="match status" value="1"/>
</dbReference>
<comment type="miscellaneous">
    <text evidence="5">In the reaction, the free carboxyl group of octanoic acid is attached via an amide linkage to the epsilon-amino group of a specific lysine residue of lipoyl domains of lipoate-dependent enzymes.</text>
</comment>
<evidence type="ECO:0000256" key="3">
    <source>
        <dbReference type="ARBA" id="ARBA00023315"/>
    </source>
</evidence>
<evidence type="ECO:0000256" key="2">
    <source>
        <dbReference type="ARBA" id="ARBA00022679"/>
    </source>
</evidence>
<accession>A0A7L7KPU0</accession>
<name>A0A7L7KPU0_9MOLU</name>
<feature type="site" description="Lowers pKa of active site Cys" evidence="5 9">
    <location>
        <position position="140"/>
    </location>
</feature>
<dbReference type="InterPro" id="IPR020605">
    <property type="entry name" value="Octanoyltransferase_CS"/>
</dbReference>
<dbReference type="InterPro" id="IPR045864">
    <property type="entry name" value="aa-tRNA-synth_II/BPL/LPL"/>
</dbReference>
<comment type="catalytic activity">
    <reaction evidence="5 6">
        <text>octanoyl-[ACP] + L-lysyl-[protein] = N(6)-octanoyl-L-lysyl-[protein] + holo-[ACP] + H(+)</text>
        <dbReference type="Rhea" id="RHEA:17665"/>
        <dbReference type="Rhea" id="RHEA-COMP:9636"/>
        <dbReference type="Rhea" id="RHEA-COMP:9685"/>
        <dbReference type="Rhea" id="RHEA-COMP:9752"/>
        <dbReference type="Rhea" id="RHEA-COMP:9928"/>
        <dbReference type="ChEBI" id="CHEBI:15378"/>
        <dbReference type="ChEBI" id="CHEBI:29969"/>
        <dbReference type="ChEBI" id="CHEBI:64479"/>
        <dbReference type="ChEBI" id="CHEBI:78463"/>
        <dbReference type="ChEBI" id="CHEBI:78809"/>
        <dbReference type="EC" id="2.3.1.181"/>
    </reaction>
</comment>
<keyword evidence="2 5" id="KW-0808">Transferase</keyword>
<keyword evidence="5" id="KW-0963">Cytoplasm</keyword>
<dbReference type="PROSITE" id="PS01313">
    <property type="entry name" value="LIPB"/>
    <property type="match status" value="1"/>
</dbReference>
<sequence>MAYKVIQIKEPIGYQEALDIQMRCFDMVDQRQYDGILLILEHKPVLTMGIRTDPNNLLVSKEYLETHGVELYRSDRGGDITFHGPGQIVAYPILRFRDFGLRLSDYMHQLEAVIIDTLATYNITGYRKDAFPGVWVDDTKICAIGVHAKRFITYHGLAFNVTTNKSYFDLINPCGITDYTISSMSDFYSNPNMNAVKQQVIDSFSSIFDVTFEPTTFDQL</sequence>
<dbReference type="PANTHER" id="PTHR10993:SF7">
    <property type="entry name" value="LIPOYLTRANSFERASE 2, MITOCHONDRIAL-RELATED"/>
    <property type="match status" value="1"/>
</dbReference>
<organism evidence="11 12">
    <name type="scientific">Candidatus Xianfuyuplasma coldseepsis</name>
    <dbReference type="NCBI Taxonomy" id="2782163"/>
    <lineage>
        <taxon>Bacteria</taxon>
        <taxon>Bacillati</taxon>
        <taxon>Mycoplasmatota</taxon>
        <taxon>Mollicutes</taxon>
        <taxon>Candidatus Izemoplasmatales</taxon>
        <taxon>Candidatus Izemoplasmataceae</taxon>
        <taxon>Candidatus Xianfuyuplasma</taxon>
    </lineage>
</organism>
<evidence type="ECO:0000256" key="7">
    <source>
        <dbReference type="PIRSR" id="PIRSR016262-1"/>
    </source>
</evidence>
<protein>
    <recommendedName>
        <fullName evidence="5 6">Octanoyltransferase</fullName>
        <ecNumber evidence="5 6">2.3.1.181</ecNumber>
    </recommendedName>
    <alternativeName>
        <fullName evidence="5">Lipoate-protein ligase B</fullName>
    </alternativeName>
    <alternativeName>
        <fullName evidence="5">Lipoyl/octanoyl transferase</fullName>
    </alternativeName>
    <alternativeName>
        <fullName evidence="5">Octanoyl-[acyl-carrier-protein]-protein N-octanoyltransferase</fullName>
    </alternativeName>
</protein>
<dbReference type="AlphaFoldDB" id="A0A7L7KPU0"/>
<dbReference type="HAMAP" id="MF_00013">
    <property type="entry name" value="LipB"/>
    <property type="match status" value="1"/>
</dbReference>
<dbReference type="NCBIfam" id="TIGR00214">
    <property type="entry name" value="lipB"/>
    <property type="match status" value="1"/>
</dbReference>
<evidence type="ECO:0000256" key="9">
    <source>
        <dbReference type="PIRSR" id="PIRSR016262-3"/>
    </source>
</evidence>
<dbReference type="EC" id="2.3.1.181" evidence="5 6"/>
<feature type="active site" description="Acyl-thioester intermediate" evidence="5 7">
    <location>
        <position position="174"/>
    </location>
</feature>
<evidence type="ECO:0000256" key="1">
    <source>
        <dbReference type="ARBA" id="ARBA00004821"/>
    </source>
</evidence>
<dbReference type="PANTHER" id="PTHR10993">
    <property type="entry name" value="OCTANOYLTRANSFERASE"/>
    <property type="match status" value="1"/>
</dbReference>
<dbReference type="GO" id="GO:0009249">
    <property type="term" value="P:protein lipoylation"/>
    <property type="evidence" value="ECO:0007669"/>
    <property type="project" value="InterPro"/>
</dbReference>
<comment type="similarity">
    <text evidence="5 6">Belongs to the LipB family.</text>
</comment>
<evidence type="ECO:0000313" key="11">
    <source>
        <dbReference type="EMBL" id="QMS84697.1"/>
    </source>
</evidence>
<evidence type="ECO:0000256" key="8">
    <source>
        <dbReference type="PIRSR" id="PIRSR016262-2"/>
    </source>
</evidence>
<dbReference type="InterPro" id="IPR004143">
    <property type="entry name" value="BPL_LPL_catalytic"/>
</dbReference>
<evidence type="ECO:0000256" key="6">
    <source>
        <dbReference type="PIRNR" id="PIRNR016262"/>
    </source>
</evidence>
<keyword evidence="3 5" id="KW-0012">Acyltransferase</keyword>
<gene>
    <name evidence="5 11" type="primary">lipB</name>
    <name evidence="11" type="ORF">G4Z02_02660</name>
</gene>
<comment type="subcellular location">
    <subcellularLocation>
        <location evidence="5">Cytoplasm</location>
    </subcellularLocation>
</comment>
<dbReference type="CDD" id="cd16444">
    <property type="entry name" value="LipB"/>
    <property type="match status" value="1"/>
</dbReference>
<dbReference type="Proteomes" id="UP000514720">
    <property type="component" value="Chromosome"/>
</dbReference>
<evidence type="ECO:0000259" key="10">
    <source>
        <dbReference type="PROSITE" id="PS51733"/>
    </source>
</evidence>
<feature type="domain" description="BPL/LPL catalytic" evidence="10">
    <location>
        <begin position="31"/>
        <end position="212"/>
    </location>
</feature>
<feature type="binding site" evidence="5 8">
    <location>
        <begin position="143"/>
        <end position="145"/>
    </location>
    <ligand>
        <name>substrate</name>
    </ligand>
</feature>
<evidence type="ECO:0000256" key="5">
    <source>
        <dbReference type="HAMAP-Rule" id="MF_00013"/>
    </source>
</evidence>
<dbReference type="GO" id="GO:0033819">
    <property type="term" value="F:lipoyl(octanoyl) transferase activity"/>
    <property type="evidence" value="ECO:0007669"/>
    <property type="project" value="UniProtKB-EC"/>
</dbReference>
<dbReference type="KEGG" id="xcl:G4Z02_02660"/>
<dbReference type="PROSITE" id="PS51733">
    <property type="entry name" value="BPL_LPL_CATALYTIC"/>
    <property type="match status" value="1"/>
</dbReference>
<dbReference type="PIRSF" id="PIRSF016262">
    <property type="entry name" value="LPLase"/>
    <property type="match status" value="1"/>
</dbReference>
<dbReference type="GO" id="GO:0005737">
    <property type="term" value="C:cytoplasm"/>
    <property type="evidence" value="ECO:0007669"/>
    <property type="project" value="UniProtKB-SubCell"/>
</dbReference>
<dbReference type="InterPro" id="IPR000544">
    <property type="entry name" value="Octanoyltransferase"/>
</dbReference>
<reference evidence="11 12" key="1">
    <citation type="submission" date="2020-02" db="EMBL/GenBank/DDBJ databases">
        <authorList>
            <person name="Zheng R.K."/>
            <person name="Sun C.M."/>
        </authorList>
    </citation>
    <scope>NUCLEOTIDE SEQUENCE [LARGE SCALE GENOMIC DNA]</scope>
    <source>
        <strain evidence="12">zrk13</strain>
    </source>
</reference>
<evidence type="ECO:0000313" key="12">
    <source>
        <dbReference type="Proteomes" id="UP000514720"/>
    </source>
</evidence>
<comment type="pathway">
    <text evidence="1 5 6">Protein modification; protein lipoylation via endogenous pathway; protein N(6)-(lipoyl)lysine from octanoyl-[acyl-carrier-protein]: step 1/2.</text>
</comment>
<dbReference type="EMBL" id="CP048914">
    <property type="protein sequence ID" value="QMS84697.1"/>
    <property type="molecule type" value="Genomic_DNA"/>
</dbReference>
<proteinExistence type="inferred from homology"/>
<keyword evidence="12" id="KW-1185">Reference proteome</keyword>
<dbReference type="Gene3D" id="3.30.930.10">
    <property type="entry name" value="Bira Bifunctional Protein, Domain 2"/>
    <property type="match status" value="1"/>
</dbReference>
<feature type="binding site" evidence="5 8">
    <location>
        <begin position="76"/>
        <end position="83"/>
    </location>
    <ligand>
        <name>substrate</name>
    </ligand>
</feature>